<name>A0AAD1NVW1_9ACTN</name>
<dbReference type="InterPro" id="IPR002915">
    <property type="entry name" value="DeoC/FbaB/LacD_aldolase"/>
</dbReference>
<evidence type="ECO:0000256" key="4">
    <source>
        <dbReference type="SAM" id="MobiDB-lite"/>
    </source>
</evidence>
<evidence type="ECO:0000313" key="5">
    <source>
        <dbReference type="EMBL" id="BCY25074.1"/>
    </source>
</evidence>
<proteinExistence type="predicted"/>
<dbReference type="PANTHER" id="PTHR10889:SF1">
    <property type="entry name" value="DEOXYRIBOSE-PHOSPHATE ALDOLASE"/>
    <property type="match status" value="1"/>
</dbReference>
<feature type="region of interest" description="Disordered" evidence="4">
    <location>
        <begin position="169"/>
        <end position="209"/>
    </location>
</feature>
<keyword evidence="2" id="KW-0704">Schiff base</keyword>
<dbReference type="GO" id="GO:0005737">
    <property type="term" value="C:cytoplasm"/>
    <property type="evidence" value="ECO:0007669"/>
    <property type="project" value="InterPro"/>
</dbReference>
<dbReference type="SMART" id="SM01133">
    <property type="entry name" value="DeoC"/>
    <property type="match status" value="1"/>
</dbReference>
<dbReference type="GO" id="GO:0004139">
    <property type="term" value="F:deoxyribose-phosphate aldolase activity"/>
    <property type="evidence" value="ECO:0007669"/>
    <property type="project" value="UniProtKB-UniRule"/>
</dbReference>
<dbReference type="SUPFAM" id="SSF51569">
    <property type="entry name" value="Aldolase"/>
    <property type="match status" value="1"/>
</dbReference>
<dbReference type="GO" id="GO:0009264">
    <property type="term" value="P:deoxyribonucleotide catabolic process"/>
    <property type="evidence" value="ECO:0007669"/>
    <property type="project" value="UniProtKB-UniRule"/>
</dbReference>
<sequence>MSITALIDHTLLAPDATVQHIRSLYREAVNHDFYSPTRVRLAAVELAGYAPRVCAVAGFLSDAHPSETRAIEAKTAISDGTNEVDIVINVGAVKDSDGGPVESDKPTVVDAAGKTIVKVLFENSELTDKKNVRACQAVERYGAYFVKTSTGTSEHGATAHAVSLMRRTVGDRPGGQDIRRYSYSRGRGDDARSRRHPYQCVRRSLRPRR</sequence>
<accession>A0AAD1NVW1</accession>
<dbReference type="Gene3D" id="3.20.20.70">
    <property type="entry name" value="Aldolase class I"/>
    <property type="match status" value="1"/>
</dbReference>
<keyword evidence="1" id="KW-0963">Cytoplasm</keyword>
<reference evidence="5" key="1">
    <citation type="submission" date="2021-06" db="EMBL/GenBank/DDBJ databases">
        <title>Genome sequence of Cutibacterium modestum strain KB17-24694.</title>
        <authorList>
            <person name="Dekio I."/>
            <person name="Asahina A."/>
            <person name="Nishida M."/>
        </authorList>
    </citation>
    <scope>NUCLEOTIDE SEQUENCE</scope>
    <source>
        <strain evidence="5">KB17-24694</strain>
    </source>
</reference>
<dbReference type="EC" id="4.1.2.4" evidence="3"/>
<dbReference type="Proteomes" id="UP000825072">
    <property type="component" value="Chromosome 1"/>
</dbReference>
<feature type="compositionally biased region" description="Basic residues" evidence="4">
    <location>
        <begin position="193"/>
        <end position="209"/>
    </location>
</feature>
<protein>
    <recommendedName>
        <fullName evidence="3">Deoxyribose-phosphate aldolase</fullName>
        <ecNumber evidence="3">4.1.2.4</ecNumber>
    </recommendedName>
</protein>
<gene>
    <name evidence="5" type="primary">deoC_1</name>
    <name evidence="5" type="ORF">KB1_10640</name>
</gene>
<dbReference type="InterPro" id="IPR013785">
    <property type="entry name" value="Aldolase_TIM"/>
</dbReference>
<dbReference type="InterPro" id="IPR011343">
    <property type="entry name" value="DeoC"/>
</dbReference>
<evidence type="ECO:0000256" key="1">
    <source>
        <dbReference type="ARBA" id="ARBA00022490"/>
    </source>
</evidence>
<organism evidence="5 6">
    <name type="scientific">Cutibacterium modestum</name>
    <dbReference type="NCBI Taxonomy" id="2559073"/>
    <lineage>
        <taxon>Bacteria</taxon>
        <taxon>Bacillati</taxon>
        <taxon>Actinomycetota</taxon>
        <taxon>Actinomycetes</taxon>
        <taxon>Propionibacteriales</taxon>
        <taxon>Propionibacteriaceae</taxon>
        <taxon>Cutibacterium</taxon>
    </lineage>
</organism>
<dbReference type="GO" id="GO:0016052">
    <property type="term" value="P:carbohydrate catabolic process"/>
    <property type="evidence" value="ECO:0007669"/>
    <property type="project" value="TreeGrafter"/>
</dbReference>
<evidence type="ECO:0000256" key="3">
    <source>
        <dbReference type="NCBIfam" id="TIGR00126"/>
    </source>
</evidence>
<dbReference type="PANTHER" id="PTHR10889">
    <property type="entry name" value="DEOXYRIBOSE-PHOSPHATE ALDOLASE"/>
    <property type="match status" value="1"/>
</dbReference>
<evidence type="ECO:0000313" key="6">
    <source>
        <dbReference type="Proteomes" id="UP000825072"/>
    </source>
</evidence>
<dbReference type="EMBL" id="AP024747">
    <property type="protein sequence ID" value="BCY25074.1"/>
    <property type="molecule type" value="Genomic_DNA"/>
</dbReference>
<dbReference type="AlphaFoldDB" id="A0AAD1NVW1"/>
<dbReference type="NCBIfam" id="TIGR00126">
    <property type="entry name" value="deoC"/>
    <property type="match status" value="1"/>
</dbReference>
<evidence type="ECO:0000256" key="2">
    <source>
        <dbReference type="ARBA" id="ARBA00023270"/>
    </source>
</evidence>